<sequence length="429" mass="48850">MSTAVNQGKEPKNTSQMVEHLFRHESGKVISHLTRKFGTQHIEIIEDAVQEALIKAMQLWPYHGAPQNPTAWILRVANNKLIDVLRRKKKMLTSEDGIFEEEHNKLEPTEEMEVDEMNAILKDDMLKMIFACCHPVLKAENQIILTLKILCGFGKAEIARALLKKEDAVAKAYTRAKAKLKNANVSLEVPEGEDLKNRLSVVLKIIYLLFNEGYTTSTDETLIRRDMCFEAIRLNKLLAENNFFHSAEAHALMALMHFHASRFDARLDANGKLLTLDQQDRKLWDTNLINLAIYHMSKSGEGQQISEYHIQAGIAASHCLSEDYQSTDWKQILSFYDILIKIKPAPIAALNRIVAFSKVHGAELALKELQKIEEGKHLDEYYLLHAIQGDLLIEMGKKNEARECIKKAMELTKNTTEKNHLKDKLEAIG</sequence>
<dbReference type="InterPro" id="IPR011990">
    <property type="entry name" value="TPR-like_helical_dom_sf"/>
</dbReference>
<evidence type="ECO:0000259" key="2">
    <source>
        <dbReference type="Pfam" id="PF20239"/>
    </source>
</evidence>
<dbReference type="Proteomes" id="UP001172082">
    <property type="component" value="Unassembled WGS sequence"/>
</dbReference>
<dbReference type="SUPFAM" id="SSF88946">
    <property type="entry name" value="Sigma2 domain of RNA polymerase sigma factors"/>
    <property type="match status" value="1"/>
</dbReference>
<comment type="caution">
    <text evidence="3">The sequence shown here is derived from an EMBL/GenBank/DDBJ whole genome shotgun (WGS) entry which is preliminary data.</text>
</comment>
<dbReference type="RefSeq" id="WP_346750923.1">
    <property type="nucleotide sequence ID" value="NZ_JAUJEA010000002.1"/>
</dbReference>
<feature type="domain" description="DUF6596" evidence="2">
    <location>
        <begin position="198"/>
        <end position="299"/>
    </location>
</feature>
<dbReference type="EMBL" id="JAUJEA010000002">
    <property type="protein sequence ID" value="MDN5200893.1"/>
    <property type="molecule type" value="Genomic_DNA"/>
</dbReference>
<keyword evidence="4" id="KW-1185">Reference proteome</keyword>
<accession>A0ABT8KKD3</accession>
<evidence type="ECO:0000313" key="4">
    <source>
        <dbReference type="Proteomes" id="UP001172082"/>
    </source>
</evidence>
<dbReference type="Gene3D" id="1.25.40.10">
    <property type="entry name" value="Tetratricopeptide repeat domain"/>
    <property type="match status" value="1"/>
</dbReference>
<dbReference type="PANTHER" id="PTHR47756:SF2">
    <property type="entry name" value="BLL6612 PROTEIN"/>
    <property type="match status" value="1"/>
</dbReference>
<dbReference type="InterPro" id="IPR046531">
    <property type="entry name" value="DUF6596"/>
</dbReference>
<gene>
    <name evidence="3" type="ORF">QQ008_05960</name>
</gene>
<dbReference type="SUPFAM" id="SSF88659">
    <property type="entry name" value="Sigma3 and sigma4 domains of RNA polymerase sigma factors"/>
    <property type="match status" value="1"/>
</dbReference>
<dbReference type="Gene3D" id="1.10.1740.10">
    <property type="match status" value="1"/>
</dbReference>
<evidence type="ECO:0000313" key="3">
    <source>
        <dbReference type="EMBL" id="MDN5200893.1"/>
    </source>
</evidence>
<dbReference type="PANTHER" id="PTHR47756">
    <property type="entry name" value="BLL6612 PROTEIN-RELATED"/>
    <property type="match status" value="1"/>
</dbReference>
<dbReference type="NCBIfam" id="TIGR02937">
    <property type="entry name" value="sigma70-ECF"/>
    <property type="match status" value="1"/>
</dbReference>
<dbReference type="Pfam" id="PF04542">
    <property type="entry name" value="Sigma70_r2"/>
    <property type="match status" value="1"/>
</dbReference>
<evidence type="ECO:0000259" key="1">
    <source>
        <dbReference type="Pfam" id="PF04542"/>
    </source>
</evidence>
<dbReference type="InterPro" id="IPR007627">
    <property type="entry name" value="RNA_pol_sigma70_r2"/>
</dbReference>
<protein>
    <submittedName>
        <fullName evidence="3">Sigma-70 family RNA polymerase sigma factor</fullName>
    </submittedName>
</protein>
<dbReference type="InterPro" id="IPR014284">
    <property type="entry name" value="RNA_pol_sigma-70_dom"/>
</dbReference>
<dbReference type="InterPro" id="IPR013325">
    <property type="entry name" value="RNA_pol_sigma_r2"/>
</dbReference>
<reference evidence="3" key="1">
    <citation type="submission" date="2023-06" db="EMBL/GenBank/DDBJ databases">
        <title>Genomic of Parafulvivirga corallium.</title>
        <authorList>
            <person name="Wang G."/>
        </authorList>
    </citation>
    <scope>NUCLEOTIDE SEQUENCE</scope>
    <source>
        <strain evidence="3">BMA10</strain>
    </source>
</reference>
<dbReference type="Pfam" id="PF20239">
    <property type="entry name" value="DUF6596"/>
    <property type="match status" value="1"/>
</dbReference>
<dbReference type="InterPro" id="IPR013324">
    <property type="entry name" value="RNA_pol_sigma_r3/r4-like"/>
</dbReference>
<proteinExistence type="predicted"/>
<feature type="domain" description="RNA polymerase sigma-70 region 2" evidence="1">
    <location>
        <begin position="21"/>
        <end position="90"/>
    </location>
</feature>
<name>A0ABT8KKD3_9BACT</name>
<organism evidence="3 4">
    <name type="scientific">Splendidivirga corallicola</name>
    <dbReference type="NCBI Taxonomy" id="3051826"/>
    <lineage>
        <taxon>Bacteria</taxon>
        <taxon>Pseudomonadati</taxon>
        <taxon>Bacteroidota</taxon>
        <taxon>Cytophagia</taxon>
        <taxon>Cytophagales</taxon>
        <taxon>Splendidivirgaceae</taxon>
        <taxon>Splendidivirga</taxon>
    </lineage>
</organism>